<evidence type="ECO:0008006" key="4">
    <source>
        <dbReference type="Google" id="ProtNLM"/>
    </source>
</evidence>
<dbReference type="Proteomes" id="UP000626220">
    <property type="component" value="Unassembled WGS sequence"/>
</dbReference>
<accession>A0A8J3GYV8</accession>
<keyword evidence="1" id="KW-0802">TPR repeat</keyword>
<dbReference type="PANTHER" id="PTHR45588">
    <property type="entry name" value="TPR DOMAIN-CONTAINING PROTEIN"/>
    <property type="match status" value="1"/>
</dbReference>
<dbReference type="SUPFAM" id="SSF48452">
    <property type="entry name" value="TPR-like"/>
    <property type="match status" value="1"/>
</dbReference>
<organism evidence="2 3">
    <name type="scientific">Seohaeicola zhoushanensis</name>
    <dbReference type="NCBI Taxonomy" id="1569283"/>
    <lineage>
        <taxon>Bacteria</taxon>
        <taxon>Pseudomonadati</taxon>
        <taxon>Pseudomonadota</taxon>
        <taxon>Alphaproteobacteria</taxon>
        <taxon>Rhodobacterales</taxon>
        <taxon>Roseobacteraceae</taxon>
        <taxon>Seohaeicola</taxon>
    </lineage>
</organism>
<dbReference type="InterPro" id="IPR019734">
    <property type="entry name" value="TPR_rpt"/>
</dbReference>
<dbReference type="Gene3D" id="1.25.40.10">
    <property type="entry name" value="Tetratricopeptide repeat domain"/>
    <property type="match status" value="1"/>
</dbReference>
<protein>
    <recommendedName>
        <fullName evidence="4">Tetratricopeptide repeat protein</fullName>
    </recommendedName>
</protein>
<dbReference type="AlphaFoldDB" id="A0A8J3GYV8"/>
<evidence type="ECO:0000313" key="3">
    <source>
        <dbReference type="Proteomes" id="UP000626220"/>
    </source>
</evidence>
<feature type="repeat" description="TPR" evidence="1">
    <location>
        <begin position="23"/>
        <end position="56"/>
    </location>
</feature>
<sequence>MSDDYGYDLGRYGWPITTASEAAQLWFDRGLNWTYGFNHEEAIACYRRAAEADPAAAMPHWGIAYATGPNYNMPWELYDVAGRTKSLAGAWDATQAALARIDSATPIEAALIRALPARYPQRDLADDMAAWDRAFADEMRRVHAVYSDNLDVCAVFAESLLTLTPWKMWDLARACPEEGAFTEEARAVLEAAMARPGGMAHPGLLHLYVHLMEMSPFPEKALKAADVLRTLVPDAGHLVHMPTHIDVLCGNYHDVVFWNERAIEADLKYYAREGAFNIYTGYRQHNYHFVIYGALFLGQFEPAMRAIRGMAETVPEAMLRIESPPMADYFESFMGMEPHVLVRFGKWHEAIRLQPPADRELYRCWTAMTYYARAIGNAALGRVKQAEAEEQLFLQAAAEVPETRLLHNNKVVDLLEIAKEMVRGEIEYRKGAYDAAFAHLRRSVALEDALPYDEPWGWMQPARHALGALLFEQGRVAEAEAAYREDLGLGGQLSRATVHPDNVWSLKGLHDCLEARGETAERAQIKLRLDLAMARADARVGASCFCAQAAMKEFALPA</sequence>
<proteinExistence type="predicted"/>
<reference evidence="2" key="1">
    <citation type="journal article" date="2014" name="Int. J. Syst. Evol. Microbiol.">
        <title>Complete genome sequence of Corynebacterium casei LMG S-19264T (=DSM 44701T), isolated from a smear-ripened cheese.</title>
        <authorList>
            <consortium name="US DOE Joint Genome Institute (JGI-PGF)"/>
            <person name="Walter F."/>
            <person name="Albersmeier A."/>
            <person name="Kalinowski J."/>
            <person name="Ruckert C."/>
        </authorList>
    </citation>
    <scope>NUCLEOTIDE SEQUENCE</scope>
    <source>
        <strain evidence="2">KCTC 42650</strain>
    </source>
</reference>
<comment type="caution">
    <text evidence="2">The sequence shown here is derived from an EMBL/GenBank/DDBJ whole genome shotgun (WGS) entry which is preliminary data.</text>
</comment>
<gene>
    <name evidence="2" type="ORF">GCM10017056_25690</name>
</gene>
<dbReference type="PANTHER" id="PTHR45588:SF1">
    <property type="entry name" value="WW DOMAIN-CONTAINING PROTEIN"/>
    <property type="match status" value="1"/>
</dbReference>
<keyword evidence="3" id="KW-1185">Reference proteome</keyword>
<evidence type="ECO:0000256" key="1">
    <source>
        <dbReference type="PROSITE-ProRule" id="PRU00339"/>
    </source>
</evidence>
<dbReference type="InterPro" id="IPR011990">
    <property type="entry name" value="TPR-like_helical_dom_sf"/>
</dbReference>
<dbReference type="EMBL" id="BNCJ01000006">
    <property type="protein sequence ID" value="GHF52989.1"/>
    <property type="molecule type" value="Genomic_DNA"/>
</dbReference>
<dbReference type="PROSITE" id="PS50005">
    <property type="entry name" value="TPR"/>
    <property type="match status" value="1"/>
</dbReference>
<reference evidence="2" key="2">
    <citation type="submission" date="2020-09" db="EMBL/GenBank/DDBJ databases">
        <authorList>
            <person name="Sun Q."/>
            <person name="Kim S."/>
        </authorList>
    </citation>
    <scope>NUCLEOTIDE SEQUENCE</scope>
    <source>
        <strain evidence="2">KCTC 42650</strain>
    </source>
</reference>
<evidence type="ECO:0000313" key="2">
    <source>
        <dbReference type="EMBL" id="GHF52989.1"/>
    </source>
</evidence>
<dbReference type="RefSeq" id="WP_189680495.1">
    <property type="nucleotide sequence ID" value="NZ_BNCJ01000006.1"/>
</dbReference>
<name>A0A8J3GYV8_9RHOB</name>